<dbReference type="Gene3D" id="3.30.450.20">
    <property type="entry name" value="PAS domain"/>
    <property type="match status" value="1"/>
</dbReference>
<name>A0A6I6LPR0_STUST</name>
<evidence type="ECO:0000259" key="8">
    <source>
        <dbReference type="PROSITE" id="PS50109"/>
    </source>
</evidence>
<dbReference type="InterPro" id="IPR001789">
    <property type="entry name" value="Sig_transdc_resp-reg_receiver"/>
</dbReference>
<dbReference type="InterPro" id="IPR003661">
    <property type="entry name" value="HisK_dim/P_dom"/>
</dbReference>
<dbReference type="PANTHER" id="PTHR43065">
    <property type="entry name" value="SENSOR HISTIDINE KINASE"/>
    <property type="match status" value="1"/>
</dbReference>
<dbReference type="SMART" id="SM00387">
    <property type="entry name" value="HATPase_c"/>
    <property type="match status" value="1"/>
</dbReference>
<evidence type="ECO:0000256" key="5">
    <source>
        <dbReference type="ARBA" id="ARBA00022679"/>
    </source>
</evidence>
<dbReference type="GO" id="GO:0016020">
    <property type="term" value="C:membrane"/>
    <property type="evidence" value="ECO:0007669"/>
    <property type="project" value="UniProtKB-SubCell"/>
</dbReference>
<comment type="subcellular location">
    <subcellularLocation>
        <location evidence="2">Membrane</location>
    </subcellularLocation>
</comment>
<dbReference type="SUPFAM" id="SSF47384">
    <property type="entry name" value="Homodimeric domain of signal transducing histidine kinase"/>
    <property type="match status" value="1"/>
</dbReference>
<feature type="domain" description="HAMP" evidence="10">
    <location>
        <begin position="293"/>
        <end position="344"/>
    </location>
</feature>
<dbReference type="Pfam" id="PF00512">
    <property type="entry name" value="HisKA"/>
    <property type="match status" value="1"/>
</dbReference>
<dbReference type="Pfam" id="PF02518">
    <property type="entry name" value="HATPase_c"/>
    <property type="match status" value="1"/>
</dbReference>
<evidence type="ECO:0000256" key="6">
    <source>
        <dbReference type="ARBA" id="ARBA00022777"/>
    </source>
</evidence>
<proteinExistence type="predicted"/>
<evidence type="ECO:0000259" key="10">
    <source>
        <dbReference type="PROSITE" id="PS50885"/>
    </source>
</evidence>
<organism evidence="11 12">
    <name type="scientific">Stutzerimonas stutzeri</name>
    <name type="common">Pseudomonas stutzeri</name>
    <dbReference type="NCBI Taxonomy" id="316"/>
    <lineage>
        <taxon>Bacteria</taxon>
        <taxon>Pseudomonadati</taxon>
        <taxon>Pseudomonadota</taxon>
        <taxon>Gammaproteobacteria</taxon>
        <taxon>Pseudomonadales</taxon>
        <taxon>Pseudomonadaceae</taxon>
        <taxon>Stutzerimonas</taxon>
    </lineage>
</organism>
<dbReference type="PROSITE" id="PS50110">
    <property type="entry name" value="RESPONSE_REGULATORY"/>
    <property type="match status" value="1"/>
</dbReference>
<dbReference type="InterPro" id="IPR036097">
    <property type="entry name" value="HisK_dim/P_sf"/>
</dbReference>
<dbReference type="PROSITE" id="PS50109">
    <property type="entry name" value="HIS_KIN"/>
    <property type="match status" value="1"/>
</dbReference>
<comment type="catalytic activity">
    <reaction evidence="1">
        <text>ATP + protein L-histidine = ADP + protein N-phospho-L-histidine.</text>
        <dbReference type="EC" id="2.7.13.3"/>
    </reaction>
</comment>
<dbReference type="AlphaFoldDB" id="A0A6I6LPR0"/>
<dbReference type="CDD" id="cd18774">
    <property type="entry name" value="PDC2_HK_sensor"/>
    <property type="match status" value="1"/>
</dbReference>
<dbReference type="SMART" id="SM00388">
    <property type="entry name" value="HisKA"/>
    <property type="match status" value="1"/>
</dbReference>
<dbReference type="Gene3D" id="1.10.287.130">
    <property type="match status" value="1"/>
</dbReference>
<evidence type="ECO:0000256" key="7">
    <source>
        <dbReference type="PROSITE-ProRule" id="PRU00169"/>
    </source>
</evidence>
<gene>
    <name evidence="11" type="ORF">GQA94_14750</name>
</gene>
<protein>
    <recommendedName>
        <fullName evidence="3">histidine kinase</fullName>
        <ecNumber evidence="3">2.7.13.3</ecNumber>
    </recommendedName>
</protein>
<dbReference type="InterPro" id="IPR011006">
    <property type="entry name" value="CheY-like_superfamily"/>
</dbReference>
<evidence type="ECO:0000313" key="11">
    <source>
        <dbReference type="EMBL" id="QGZ31263.1"/>
    </source>
</evidence>
<dbReference type="SUPFAM" id="SSF55874">
    <property type="entry name" value="ATPase domain of HSP90 chaperone/DNA topoisomerase II/histidine kinase"/>
    <property type="match status" value="1"/>
</dbReference>
<dbReference type="InterPro" id="IPR004358">
    <property type="entry name" value="Sig_transdc_His_kin-like_C"/>
</dbReference>
<dbReference type="InterPro" id="IPR003660">
    <property type="entry name" value="HAMP_dom"/>
</dbReference>
<dbReference type="Gene3D" id="6.10.340.10">
    <property type="match status" value="1"/>
</dbReference>
<dbReference type="Pfam" id="PF00072">
    <property type="entry name" value="Response_reg"/>
    <property type="match status" value="1"/>
</dbReference>
<evidence type="ECO:0000259" key="9">
    <source>
        <dbReference type="PROSITE" id="PS50110"/>
    </source>
</evidence>
<dbReference type="Gene3D" id="3.30.565.10">
    <property type="entry name" value="Histidine kinase-like ATPase, C-terminal domain"/>
    <property type="match status" value="1"/>
</dbReference>
<feature type="domain" description="Histidine kinase" evidence="8">
    <location>
        <begin position="379"/>
        <end position="598"/>
    </location>
</feature>
<dbReference type="GO" id="GO:0000155">
    <property type="term" value="F:phosphorelay sensor kinase activity"/>
    <property type="evidence" value="ECO:0007669"/>
    <property type="project" value="InterPro"/>
</dbReference>
<dbReference type="Gene3D" id="3.40.50.2300">
    <property type="match status" value="1"/>
</dbReference>
<keyword evidence="5" id="KW-0808">Transferase</keyword>
<dbReference type="EC" id="2.7.13.3" evidence="3"/>
<evidence type="ECO:0000256" key="2">
    <source>
        <dbReference type="ARBA" id="ARBA00004370"/>
    </source>
</evidence>
<accession>A0A6I6LPR0</accession>
<evidence type="ECO:0000256" key="4">
    <source>
        <dbReference type="ARBA" id="ARBA00022553"/>
    </source>
</evidence>
<dbReference type="SMART" id="SM00448">
    <property type="entry name" value="REC"/>
    <property type="match status" value="1"/>
</dbReference>
<evidence type="ECO:0000313" key="12">
    <source>
        <dbReference type="Proteomes" id="UP000438983"/>
    </source>
</evidence>
<dbReference type="PANTHER" id="PTHR43065:SF42">
    <property type="entry name" value="TWO-COMPONENT SENSOR PPRA"/>
    <property type="match status" value="1"/>
</dbReference>
<dbReference type="Proteomes" id="UP000438983">
    <property type="component" value="Chromosome"/>
</dbReference>
<dbReference type="CDD" id="cd18773">
    <property type="entry name" value="PDC1_HK_sensor"/>
    <property type="match status" value="1"/>
</dbReference>
<reference evidence="11 12" key="1">
    <citation type="submission" date="2019-12" db="EMBL/GenBank/DDBJ databases">
        <title>Complete genome sequence of Pseudomonas stutzeri.</title>
        <authorList>
            <person name="Lim S.R."/>
            <person name="Kim J.H."/>
        </authorList>
    </citation>
    <scope>NUCLEOTIDE SEQUENCE [LARGE SCALE GENOMIC DNA]</scope>
    <source>
        <strain evidence="11 12">PM101005</strain>
    </source>
</reference>
<evidence type="ECO:0000256" key="1">
    <source>
        <dbReference type="ARBA" id="ARBA00000085"/>
    </source>
</evidence>
<dbReference type="PRINTS" id="PR00344">
    <property type="entry name" value="BCTRLSENSOR"/>
</dbReference>
<feature type="modified residue" description="4-aspartylphosphate" evidence="7">
    <location>
        <position position="671"/>
    </location>
</feature>
<feature type="domain" description="Response regulatory" evidence="9">
    <location>
        <begin position="619"/>
        <end position="732"/>
    </location>
</feature>
<dbReference type="InterPro" id="IPR036890">
    <property type="entry name" value="HATPase_C_sf"/>
</dbReference>
<sequence length="739" mass="79589">MSIRTRLVWLVIAVIAPALAFAFYATYSIYKAQASQVDQGMYETARGVALAVDRELERYEAIVTTLAASPTLINGDLRGFHDRLQQTVQPTGAGVTIFDPDGIPLADSDYPYGDPLSMPPSLPAFEDARLLDVSPMFLDPVTQSYSVAIHRPVVRDGRIRYYLTMKFPVTDMAALLDAQELPERWLGVILDQAHTIVARSHNPIGHVGEPATDDFVAKLKASHVRDGKVRSVTRDSQEVVTFFSRAEASGWTVLIAIPRQDLLASVLAPIGTAALGILAVLALAIGLAVAVGRTITSPLAALDRAAGALARGEVFEAPRTGIEETDRTAQALALASVTLHRSSQEMAERVEEAVAQAERSQRALLQGQKLEALGNLTAGISHEFNNLLQSMTVGLQLADMLSTNPRAKRSIEACQRSAQRATRLTRHLMTFSRSRTGDVEQVDLRALILSMRELLTGVLPNRVVLELDLPDGAWPTAVDPVQCELAILNVAINARDAMPDGGRLTIRLHSQTFAHGNPLGVPAGAYLCVDINDDGCGMSKAVVVRACEPFFTTKAIGQGTGLGLAQVYGFASQSAGTVAIESEVGEGTRVTLVLPRVEHQALATAPLVESLARAARTARVLLVDDDADVRDVVVSMLEELGYQVDEAQDADQALARLADTSRPRIDVLLSDIVMPGRLDGVALAKSAQRLYPDLRIILATGYTEHIVTDYKFRVLPKPFTSQTLADALLDALGTDALAR</sequence>
<dbReference type="InterPro" id="IPR003594">
    <property type="entry name" value="HATPase_dom"/>
</dbReference>
<dbReference type="EMBL" id="CP046902">
    <property type="protein sequence ID" value="QGZ31263.1"/>
    <property type="molecule type" value="Genomic_DNA"/>
</dbReference>
<dbReference type="RefSeq" id="WP_158188726.1">
    <property type="nucleotide sequence ID" value="NZ_CP046902.1"/>
</dbReference>
<dbReference type="SUPFAM" id="SSF52172">
    <property type="entry name" value="CheY-like"/>
    <property type="match status" value="1"/>
</dbReference>
<dbReference type="OrthoDB" id="9177042at2"/>
<evidence type="ECO:0000256" key="3">
    <source>
        <dbReference type="ARBA" id="ARBA00012438"/>
    </source>
</evidence>
<keyword evidence="6" id="KW-0418">Kinase</keyword>
<dbReference type="InterPro" id="IPR005467">
    <property type="entry name" value="His_kinase_dom"/>
</dbReference>
<keyword evidence="4 7" id="KW-0597">Phosphoprotein</keyword>
<dbReference type="PROSITE" id="PS50885">
    <property type="entry name" value="HAMP"/>
    <property type="match status" value="1"/>
</dbReference>